<feature type="compositionally biased region" description="Polar residues" evidence="1">
    <location>
        <begin position="33"/>
        <end position="46"/>
    </location>
</feature>
<reference evidence="5 6" key="1">
    <citation type="submission" date="2018-09" db="EMBL/GenBank/DDBJ databases">
        <title>Genomic investigation of the strawberry pathogen Phytophthora fragariae indicates pathogenicity is determined by transcriptional variation in three key races.</title>
        <authorList>
            <person name="Adams T.M."/>
            <person name="Armitage A.D."/>
            <person name="Sobczyk M.K."/>
            <person name="Bates H.J."/>
            <person name="Dunwell J.M."/>
            <person name="Nellist C.F."/>
            <person name="Harrison R.J."/>
        </authorList>
    </citation>
    <scope>NUCLEOTIDE SEQUENCE [LARGE SCALE GENOMIC DNA]</scope>
    <source>
        <strain evidence="4 6">NOV-77</strain>
        <strain evidence="3 5">SCRP245</strain>
    </source>
</reference>
<comment type="caution">
    <text evidence="3">The sequence shown here is derived from an EMBL/GenBank/DDBJ whole genome shotgun (WGS) entry which is preliminary data.</text>
</comment>
<evidence type="ECO:0000313" key="4">
    <source>
        <dbReference type="EMBL" id="KAE9360790.1"/>
    </source>
</evidence>
<name>A0A6A3MHV8_9STRA</name>
<dbReference type="Proteomes" id="UP000460718">
    <property type="component" value="Unassembled WGS sequence"/>
</dbReference>
<evidence type="ECO:0008006" key="7">
    <source>
        <dbReference type="Google" id="ProtNLM"/>
    </source>
</evidence>
<evidence type="ECO:0000256" key="1">
    <source>
        <dbReference type="SAM" id="MobiDB-lite"/>
    </source>
</evidence>
<evidence type="ECO:0000313" key="6">
    <source>
        <dbReference type="Proteomes" id="UP000486351"/>
    </source>
</evidence>
<organism evidence="3 5">
    <name type="scientific">Phytophthora fragariae</name>
    <dbReference type="NCBI Taxonomy" id="53985"/>
    <lineage>
        <taxon>Eukaryota</taxon>
        <taxon>Sar</taxon>
        <taxon>Stramenopiles</taxon>
        <taxon>Oomycota</taxon>
        <taxon>Peronosporomycetes</taxon>
        <taxon>Peronosporales</taxon>
        <taxon>Peronosporaceae</taxon>
        <taxon>Phytophthora</taxon>
    </lineage>
</organism>
<keyword evidence="2" id="KW-0732">Signal</keyword>
<proteinExistence type="predicted"/>
<accession>A0A6A3MHV8</accession>
<dbReference type="Proteomes" id="UP000486351">
    <property type="component" value="Unassembled WGS sequence"/>
</dbReference>
<evidence type="ECO:0000256" key="2">
    <source>
        <dbReference type="SAM" id="SignalP"/>
    </source>
</evidence>
<protein>
    <recommendedName>
        <fullName evidence="7">RxLR effector protein</fullName>
    </recommendedName>
</protein>
<dbReference type="AlphaFoldDB" id="A0A6A3MHV8"/>
<feature type="compositionally biased region" description="Low complexity" evidence="1">
    <location>
        <begin position="102"/>
        <end position="129"/>
    </location>
</feature>
<dbReference type="EMBL" id="QXFY01000042">
    <property type="protein sequence ID" value="KAE9360790.1"/>
    <property type="molecule type" value="Genomic_DNA"/>
</dbReference>
<feature type="region of interest" description="Disordered" evidence="1">
    <location>
        <begin position="32"/>
        <end position="159"/>
    </location>
</feature>
<feature type="compositionally biased region" description="Polar residues" evidence="1">
    <location>
        <begin position="147"/>
        <end position="159"/>
    </location>
</feature>
<evidence type="ECO:0000313" key="5">
    <source>
        <dbReference type="Proteomes" id="UP000460718"/>
    </source>
</evidence>
<feature type="non-terminal residue" evidence="3">
    <location>
        <position position="159"/>
    </location>
</feature>
<feature type="compositionally biased region" description="Pro residues" evidence="1">
    <location>
        <begin position="130"/>
        <end position="144"/>
    </location>
</feature>
<gene>
    <name evidence="4" type="ORF">PF008_g1688</name>
    <name evidence="3" type="ORF">PF011_g1268</name>
</gene>
<feature type="chain" id="PRO_5036380150" description="RxLR effector protein" evidence="2">
    <location>
        <begin position="29"/>
        <end position="159"/>
    </location>
</feature>
<feature type="signal peptide" evidence="2">
    <location>
        <begin position="1"/>
        <end position="28"/>
    </location>
</feature>
<sequence length="159" mass="15980">MKILHHLLASAVCIAVLVATTTTAPVAAKVVDGTNSGTTANDSVSTLPRGPNESDDDGSGPLFGSEESDDESSEVSAPANEVLDGGYASELDSELDSRRLRAAATTPRPTTATPMATTATPKATTAAPKTTPPASTPPQTPKPTPTNSTAVPTNSTAPP</sequence>
<dbReference type="EMBL" id="QXFW01000034">
    <property type="protein sequence ID" value="KAE9029025.1"/>
    <property type="molecule type" value="Genomic_DNA"/>
</dbReference>
<evidence type="ECO:0000313" key="3">
    <source>
        <dbReference type="EMBL" id="KAE9029025.1"/>
    </source>
</evidence>